<sequence length="218" mass="24594">MFNDLKTESASKLVEVREFLDLTSNLIPPAPTPTPNSLLTAKGLFYVHVYGVFEFTITSCVKKTISAINIESTNVNNIKPLLLSLALNPEFDSLSSTKNRNWTQRWNLFEKIRDNVIAQISTDLMPTDGKNIRFAQLESIWKTFCISAPILNAPSIGGRLKDIVDNRNAIAHGNNTPAEIGSRVSISDLYNRYNEMSSYCSYIIQVFEDYVNNKDFMI</sequence>
<dbReference type="Proteomes" id="UP000603728">
    <property type="component" value="Unassembled WGS sequence"/>
</dbReference>
<comment type="caution">
    <text evidence="2">The sequence shown here is derived from an EMBL/GenBank/DDBJ whole genome shotgun (WGS) entry which is preliminary data.</text>
</comment>
<dbReference type="Pfam" id="PF18735">
    <property type="entry name" value="HEPN_RiboL-PSP"/>
    <property type="match status" value="1"/>
</dbReference>
<name>A0ABS1KFE0_9FLAO</name>
<evidence type="ECO:0000313" key="2">
    <source>
        <dbReference type="EMBL" id="MBL0736836.1"/>
    </source>
</evidence>
<evidence type="ECO:0000259" key="1">
    <source>
        <dbReference type="Pfam" id="PF18735"/>
    </source>
</evidence>
<accession>A0ABS1KFE0</accession>
<dbReference type="EMBL" id="JAERSF010000002">
    <property type="protein sequence ID" value="MBL0736836.1"/>
    <property type="molecule type" value="Genomic_DNA"/>
</dbReference>
<dbReference type="InterPro" id="IPR041519">
    <property type="entry name" value="HEPN_RiboL-PSP"/>
</dbReference>
<dbReference type="RefSeq" id="WP_202000099.1">
    <property type="nucleotide sequence ID" value="NZ_JAERSF010000002.1"/>
</dbReference>
<protein>
    <recommendedName>
        <fullName evidence="1">RiboL-PSP-HEPN domain-containing protein</fullName>
    </recommendedName>
</protein>
<gene>
    <name evidence="2" type="ORF">JI750_08090</name>
</gene>
<organism evidence="2 3">
    <name type="scientific">Flavobacterium tagetis</name>
    <dbReference type="NCBI Taxonomy" id="2801336"/>
    <lineage>
        <taxon>Bacteria</taxon>
        <taxon>Pseudomonadati</taxon>
        <taxon>Bacteroidota</taxon>
        <taxon>Flavobacteriia</taxon>
        <taxon>Flavobacteriales</taxon>
        <taxon>Flavobacteriaceae</taxon>
        <taxon>Flavobacterium</taxon>
    </lineage>
</organism>
<feature type="domain" description="RiboL-PSP-HEPN" evidence="1">
    <location>
        <begin position="16"/>
        <end position="208"/>
    </location>
</feature>
<evidence type="ECO:0000313" key="3">
    <source>
        <dbReference type="Proteomes" id="UP000603728"/>
    </source>
</evidence>
<keyword evidence="3" id="KW-1185">Reference proteome</keyword>
<proteinExistence type="predicted"/>
<reference evidence="2 3" key="1">
    <citation type="submission" date="2021-01" db="EMBL/GenBank/DDBJ databases">
        <title>Genome seq and assembly of Flavobacterium sp. GN10.</title>
        <authorList>
            <person name="Chhetri G."/>
        </authorList>
    </citation>
    <scope>NUCLEOTIDE SEQUENCE [LARGE SCALE GENOMIC DNA]</scope>
    <source>
        <strain evidence="2 3">GN10</strain>
    </source>
</reference>